<reference evidence="2 3" key="1">
    <citation type="submission" date="2024-03" db="EMBL/GenBank/DDBJ databases">
        <authorList>
            <person name="Martinez-Hernandez J."/>
        </authorList>
    </citation>
    <scope>NUCLEOTIDE SEQUENCE [LARGE SCALE GENOMIC DNA]</scope>
</reference>
<accession>A0AAV1WFB3</accession>
<feature type="signal peptide" evidence="1">
    <location>
        <begin position="1"/>
        <end position="23"/>
    </location>
</feature>
<evidence type="ECO:0000313" key="2">
    <source>
        <dbReference type="EMBL" id="CAL0308000.1"/>
    </source>
</evidence>
<evidence type="ECO:0000256" key="1">
    <source>
        <dbReference type="SAM" id="SignalP"/>
    </source>
</evidence>
<name>A0AAV1WFB3_LUPLU</name>
<comment type="caution">
    <text evidence="2">The sequence shown here is derived from an EMBL/GenBank/DDBJ whole genome shotgun (WGS) entry which is preliminary data.</text>
</comment>
<gene>
    <name evidence="2" type="ORF">LLUT_LOCUS9060</name>
</gene>
<proteinExistence type="predicted"/>
<feature type="chain" id="PRO_5043505829" description="S-protein homolog" evidence="1">
    <location>
        <begin position="24"/>
        <end position="123"/>
    </location>
</feature>
<dbReference type="Proteomes" id="UP001497480">
    <property type="component" value="Unassembled WGS sequence"/>
</dbReference>
<dbReference type="AlphaFoldDB" id="A0AAV1WFB3"/>
<sequence length="123" mass="14081">MTTICYIVLFLAFASTLNYTVNATPGQVKIGLQTVVPTTGLVHFSCDSGGRFDLQRNQVHEWTVPSDKVEHCFSVWNHTSCYFNAYDDSDKGHFSVHWIVEEEGFYRSQDNLLNWQLRAQWGG</sequence>
<dbReference type="PANTHER" id="PTHR35630">
    <property type="entry name" value="LEGUMINOSIN GROUP486 SECRETED PEPTIDE"/>
    <property type="match status" value="1"/>
</dbReference>
<evidence type="ECO:0000313" key="3">
    <source>
        <dbReference type="Proteomes" id="UP001497480"/>
    </source>
</evidence>
<dbReference type="PANTHER" id="PTHR35630:SF1">
    <property type="entry name" value="LEGUMINOSIN GROUP486 SECRETED PEPTIDE"/>
    <property type="match status" value="1"/>
</dbReference>
<keyword evidence="3" id="KW-1185">Reference proteome</keyword>
<organism evidence="2 3">
    <name type="scientific">Lupinus luteus</name>
    <name type="common">European yellow lupine</name>
    <dbReference type="NCBI Taxonomy" id="3873"/>
    <lineage>
        <taxon>Eukaryota</taxon>
        <taxon>Viridiplantae</taxon>
        <taxon>Streptophyta</taxon>
        <taxon>Embryophyta</taxon>
        <taxon>Tracheophyta</taxon>
        <taxon>Spermatophyta</taxon>
        <taxon>Magnoliopsida</taxon>
        <taxon>eudicotyledons</taxon>
        <taxon>Gunneridae</taxon>
        <taxon>Pentapetalae</taxon>
        <taxon>rosids</taxon>
        <taxon>fabids</taxon>
        <taxon>Fabales</taxon>
        <taxon>Fabaceae</taxon>
        <taxon>Papilionoideae</taxon>
        <taxon>50 kb inversion clade</taxon>
        <taxon>genistoids sensu lato</taxon>
        <taxon>core genistoids</taxon>
        <taxon>Genisteae</taxon>
        <taxon>Lupinus</taxon>
    </lineage>
</organism>
<keyword evidence="1" id="KW-0732">Signal</keyword>
<evidence type="ECO:0008006" key="4">
    <source>
        <dbReference type="Google" id="ProtNLM"/>
    </source>
</evidence>
<dbReference type="EMBL" id="CAXHTB010000006">
    <property type="protein sequence ID" value="CAL0308000.1"/>
    <property type="molecule type" value="Genomic_DNA"/>
</dbReference>
<protein>
    <recommendedName>
        <fullName evidence="4">S-protein homolog</fullName>
    </recommendedName>
</protein>